<dbReference type="EMBL" id="GBXM01000360">
    <property type="protein sequence ID" value="JAI08218.1"/>
    <property type="molecule type" value="Transcribed_RNA"/>
</dbReference>
<proteinExistence type="predicted"/>
<dbReference type="AlphaFoldDB" id="A0A0E9XZP6"/>
<reference evidence="1" key="1">
    <citation type="submission" date="2014-11" db="EMBL/GenBank/DDBJ databases">
        <authorList>
            <person name="Amaro Gonzalez C."/>
        </authorList>
    </citation>
    <scope>NUCLEOTIDE SEQUENCE</scope>
</reference>
<organism evidence="1">
    <name type="scientific">Anguilla anguilla</name>
    <name type="common">European freshwater eel</name>
    <name type="synonym">Muraena anguilla</name>
    <dbReference type="NCBI Taxonomy" id="7936"/>
    <lineage>
        <taxon>Eukaryota</taxon>
        <taxon>Metazoa</taxon>
        <taxon>Chordata</taxon>
        <taxon>Craniata</taxon>
        <taxon>Vertebrata</taxon>
        <taxon>Euteleostomi</taxon>
        <taxon>Actinopterygii</taxon>
        <taxon>Neopterygii</taxon>
        <taxon>Teleostei</taxon>
        <taxon>Anguilliformes</taxon>
        <taxon>Anguillidae</taxon>
        <taxon>Anguilla</taxon>
    </lineage>
</organism>
<sequence length="25" mass="2739">MPGFFVAVFGSVRLIRPRGPILPLV</sequence>
<name>A0A0E9XZP6_ANGAN</name>
<accession>A0A0E9XZP6</accession>
<evidence type="ECO:0000313" key="1">
    <source>
        <dbReference type="EMBL" id="JAI08218.1"/>
    </source>
</evidence>
<protein>
    <submittedName>
        <fullName evidence="1">Uncharacterized protein</fullName>
    </submittedName>
</protein>
<reference evidence="1" key="2">
    <citation type="journal article" date="2015" name="Fish Shellfish Immunol.">
        <title>Early steps in the European eel (Anguilla anguilla)-Vibrio vulnificus interaction in the gills: Role of the RtxA13 toxin.</title>
        <authorList>
            <person name="Callol A."/>
            <person name="Pajuelo D."/>
            <person name="Ebbesson L."/>
            <person name="Teles M."/>
            <person name="MacKenzie S."/>
            <person name="Amaro C."/>
        </authorList>
    </citation>
    <scope>NUCLEOTIDE SEQUENCE</scope>
</reference>